<dbReference type="AlphaFoldDB" id="A0A9P1E3R3"/>
<organism evidence="2 3">
    <name type="scientific">Cuscuta europaea</name>
    <name type="common">European dodder</name>
    <dbReference type="NCBI Taxonomy" id="41803"/>
    <lineage>
        <taxon>Eukaryota</taxon>
        <taxon>Viridiplantae</taxon>
        <taxon>Streptophyta</taxon>
        <taxon>Embryophyta</taxon>
        <taxon>Tracheophyta</taxon>
        <taxon>Spermatophyta</taxon>
        <taxon>Magnoliopsida</taxon>
        <taxon>eudicotyledons</taxon>
        <taxon>Gunneridae</taxon>
        <taxon>Pentapetalae</taxon>
        <taxon>asterids</taxon>
        <taxon>lamiids</taxon>
        <taxon>Solanales</taxon>
        <taxon>Convolvulaceae</taxon>
        <taxon>Cuscuteae</taxon>
        <taxon>Cuscuta</taxon>
        <taxon>Cuscuta subgen. Cuscuta</taxon>
    </lineage>
</organism>
<keyword evidence="1" id="KW-0812">Transmembrane</keyword>
<keyword evidence="3" id="KW-1185">Reference proteome</keyword>
<proteinExistence type="predicted"/>
<name>A0A9P1E3R3_CUSEU</name>
<comment type="caution">
    <text evidence="2">The sequence shown here is derived from an EMBL/GenBank/DDBJ whole genome shotgun (WGS) entry which is preliminary data.</text>
</comment>
<dbReference type="EMBL" id="CAMAPE010000010">
    <property type="protein sequence ID" value="CAH9076736.1"/>
    <property type="molecule type" value="Genomic_DNA"/>
</dbReference>
<keyword evidence="1" id="KW-0472">Membrane</keyword>
<gene>
    <name evidence="2" type="ORF">CEURO_LOCUS5984</name>
</gene>
<sequence>MVVENRSNDLIHVVVLSSFGYIYFFHVFNFEFFRMLNTHTLSIFFFCSKSSFRFCALFLLWGCGDLKNYFLMIDENFTHTHTHTHIYRNLKNHSSPRVVW</sequence>
<accession>A0A9P1E3R3</accession>
<keyword evidence="1" id="KW-1133">Transmembrane helix</keyword>
<reference evidence="2" key="1">
    <citation type="submission" date="2022-07" db="EMBL/GenBank/DDBJ databases">
        <authorList>
            <person name="Macas J."/>
            <person name="Novak P."/>
            <person name="Neumann P."/>
        </authorList>
    </citation>
    <scope>NUCLEOTIDE SEQUENCE</scope>
</reference>
<evidence type="ECO:0000256" key="1">
    <source>
        <dbReference type="SAM" id="Phobius"/>
    </source>
</evidence>
<feature type="transmembrane region" description="Helical" evidence="1">
    <location>
        <begin position="9"/>
        <end position="28"/>
    </location>
</feature>
<evidence type="ECO:0000313" key="3">
    <source>
        <dbReference type="Proteomes" id="UP001152484"/>
    </source>
</evidence>
<feature type="transmembrane region" description="Helical" evidence="1">
    <location>
        <begin position="40"/>
        <end position="62"/>
    </location>
</feature>
<evidence type="ECO:0000313" key="2">
    <source>
        <dbReference type="EMBL" id="CAH9076736.1"/>
    </source>
</evidence>
<protein>
    <submittedName>
        <fullName evidence="2">Uncharacterized protein</fullName>
    </submittedName>
</protein>
<dbReference type="Proteomes" id="UP001152484">
    <property type="component" value="Unassembled WGS sequence"/>
</dbReference>